<proteinExistence type="predicted"/>
<gene>
    <name evidence="2" type="ORF">ACEG43_41705</name>
</gene>
<evidence type="ECO:0000256" key="1">
    <source>
        <dbReference type="SAM" id="Phobius"/>
    </source>
</evidence>
<sequence>MFPAQLIGTIVGVTLGCASIVLARRVRGESWLYSASVILLPLIYSGFALAAGEGQVALCEMLVGTPFIVGGVICLVSRIPLSALIVGALWIFHAVFDLIHDALFVNRGVPGWYPVFCAAIDLVVGAYILWLASWLQRAAFRLASRANVGPGTQSQR</sequence>
<comment type="caution">
    <text evidence="2">The sequence shown here is derived from an EMBL/GenBank/DDBJ whole genome shotgun (WGS) entry which is preliminary data.</text>
</comment>
<feature type="transmembrane region" description="Helical" evidence="1">
    <location>
        <begin position="30"/>
        <end position="49"/>
    </location>
</feature>
<evidence type="ECO:0000313" key="2">
    <source>
        <dbReference type="EMBL" id="MFA3842611.1"/>
    </source>
</evidence>
<keyword evidence="1" id="KW-0812">Transmembrane</keyword>
<feature type="transmembrane region" description="Helical" evidence="1">
    <location>
        <begin position="55"/>
        <end position="76"/>
    </location>
</feature>
<keyword evidence="1" id="KW-1133">Transmembrane helix</keyword>
<keyword evidence="1" id="KW-0472">Membrane</keyword>
<dbReference type="RefSeq" id="WP_372566544.1">
    <property type="nucleotide sequence ID" value="NZ_JBGOSP010000041.1"/>
</dbReference>
<evidence type="ECO:0000313" key="3">
    <source>
        <dbReference type="Proteomes" id="UP001571476"/>
    </source>
</evidence>
<feature type="transmembrane region" description="Helical" evidence="1">
    <location>
        <begin position="6"/>
        <end position="23"/>
    </location>
</feature>
<feature type="transmembrane region" description="Helical" evidence="1">
    <location>
        <begin position="111"/>
        <end position="135"/>
    </location>
</feature>
<reference evidence="2 3" key="1">
    <citation type="submission" date="2024-08" db="EMBL/GenBank/DDBJ databases">
        <title>Genome sequence of Streptomyces aureus CACIA-1.46HGO.</title>
        <authorList>
            <person name="Evangelista-Martinez Z."/>
        </authorList>
    </citation>
    <scope>NUCLEOTIDE SEQUENCE [LARGE SCALE GENOMIC DNA]</scope>
    <source>
        <strain evidence="2 3">CACIA-1.46HGO</strain>
    </source>
</reference>
<accession>A0ABV4SZE8</accession>
<evidence type="ECO:0008006" key="4">
    <source>
        <dbReference type="Google" id="ProtNLM"/>
    </source>
</evidence>
<organism evidence="2 3">
    <name type="scientific">Streptomyces aureus</name>
    <dbReference type="NCBI Taxonomy" id="193461"/>
    <lineage>
        <taxon>Bacteria</taxon>
        <taxon>Bacillati</taxon>
        <taxon>Actinomycetota</taxon>
        <taxon>Actinomycetes</taxon>
        <taxon>Kitasatosporales</taxon>
        <taxon>Streptomycetaceae</taxon>
        <taxon>Streptomyces</taxon>
    </lineage>
</organism>
<feature type="transmembrane region" description="Helical" evidence="1">
    <location>
        <begin position="83"/>
        <end position="105"/>
    </location>
</feature>
<name>A0ABV4SZE8_9ACTN</name>
<protein>
    <recommendedName>
        <fullName evidence="4">Integral membrane protein</fullName>
    </recommendedName>
</protein>
<dbReference type="Proteomes" id="UP001571476">
    <property type="component" value="Unassembled WGS sequence"/>
</dbReference>
<keyword evidence="3" id="KW-1185">Reference proteome</keyword>
<dbReference type="EMBL" id="JBGOSP010000041">
    <property type="protein sequence ID" value="MFA3842611.1"/>
    <property type="molecule type" value="Genomic_DNA"/>
</dbReference>